<comment type="caution">
    <text evidence="1">The sequence shown here is derived from an EMBL/GenBank/DDBJ whole genome shotgun (WGS) entry which is preliminary data.</text>
</comment>
<gene>
    <name evidence="1" type="ORF">SAMN05192550_0055</name>
</gene>
<sequence length="48" mass="5814">MSFYVYFKILIVKTNQKRAFSLGKFTKLTLFHPFDLIFKYTTKNRNTC</sequence>
<reference evidence="1 2" key="1">
    <citation type="submission" date="2016-10" db="EMBL/GenBank/DDBJ databases">
        <authorList>
            <person name="Varghese N."/>
            <person name="Submissions S."/>
        </authorList>
    </citation>
    <scope>NUCLEOTIDE SEQUENCE [LARGE SCALE GENOMIC DNA]</scope>
    <source>
        <strain evidence="1 2">Gm-149</strain>
    </source>
</reference>
<evidence type="ECO:0000313" key="1">
    <source>
        <dbReference type="EMBL" id="SDI50024.1"/>
    </source>
</evidence>
<proteinExistence type="predicted"/>
<name>A0A1G8L2T6_9FLAO</name>
<keyword evidence="2" id="KW-1185">Reference proteome</keyword>
<protein>
    <submittedName>
        <fullName evidence="1">Uncharacterized protein</fullName>
    </submittedName>
</protein>
<dbReference type="EMBL" id="FNEO01000001">
    <property type="protein sequence ID" value="SDI50024.1"/>
    <property type="molecule type" value="Genomic_DNA"/>
</dbReference>
<accession>A0A1G8L2T6</accession>
<evidence type="ECO:0000313" key="2">
    <source>
        <dbReference type="Proteomes" id="UP000182367"/>
    </source>
</evidence>
<organism evidence="1 2">
    <name type="scientific">Flavobacterium glycines</name>
    <dbReference type="NCBI Taxonomy" id="551990"/>
    <lineage>
        <taxon>Bacteria</taxon>
        <taxon>Pseudomonadati</taxon>
        <taxon>Bacteroidota</taxon>
        <taxon>Flavobacteriia</taxon>
        <taxon>Flavobacteriales</taxon>
        <taxon>Flavobacteriaceae</taxon>
        <taxon>Flavobacterium</taxon>
    </lineage>
</organism>
<dbReference type="Proteomes" id="UP000182367">
    <property type="component" value="Unassembled WGS sequence"/>
</dbReference>